<protein>
    <submittedName>
        <fullName evidence="8">Type II secretion system F family protein</fullName>
    </submittedName>
</protein>
<dbReference type="PANTHER" id="PTHR35007">
    <property type="entry name" value="INTEGRAL MEMBRANE PROTEIN-RELATED"/>
    <property type="match status" value="1"/>
</dbReference>
<keyword evidence="3 6" id="KW-0812">Transmembrane</keyword>
<evidence type="ECO:0000256" key="4">
    <source>
        <dbReference type="ARBA" id="ARBA00022989"/>
    </source>
</evidence>
<feature type="transmembrane region" description="Helical" evidence="6">
    <location>
        <begin position="219"/>
        <end position="237"/>
    </location>
</feature>
<keyword evidence="4 6" id="KW-1133">Transmembrane helix</keyword>
<feature type="transmembrane region" description="Helical" evidence="6">
    <location>
        <begin position="186"/>
        <end position="207"/>
    </location>
</feature>
<dbReference type="Proteomes" id="UP001250214">
    <property type="component" value="Unassembled WGS sequence"/>
</dbReference>
<dbReference type="EMBL" id="JAVLVT010000003">
    <property type="protein sequence ID" value="MDS1270021.1"/>
    <property type="molecule type" value="Genomic_DNA"/>
</dbReference>
<keyword evidence="2" id="KW-1003">Cell membrane</keyword>
<evidence type="ECO:0000313" key="8">
    <source>
        <dbReference type="EMBL" id="MDS1270021.1"/>
    </source>
</evidence>
<evidence type="ECO:0000256" key="1">
    <source>
        <dbReference type="ARBA" id="ARBA00004651"/>
    </source>
</evidence>
<keyword evidence="9" id="KW-1185">Reference proteome</keyword>
<feature type="domain" description="Type II secretion system protein GspF" evidence="7">
    <location>
        <begin position="78"/>
        <end position="200"/>
    </location>
</feature>
<sequence length="258" mass="27016">MSTATGLTLTAVAGAALLLLDTTPDPAQHRLRVLRAGTTRRQTRQPGCGTWREVVSSRLRARSQRTAWDRAQYVVELCQALAGELRAGHPPASGLAAAVDSLAERGRSELAVLRGSAAAGHDPVPELHRCALRPGAEGLCHLAACWRVAATAGGSLADAVTQLGVGLAAEQANRRELRAQLAGPRATALLVSLLPILGLALATATGAKPLEFLLTTPTGLVLLCVGLGLDLAGLYWTRRMVRGALAPGQAASWWKDQR</sequence>
<dbReference type="Pfam" id="PF00482">
    <property type="entry name" value="T2SSF"/>
    <property type="match status" value="1"/>
</dbReference>
<comment type="subcellular location">
    <subcellularLocation>
        <location evidence="1">Cell membrane</location>
        <topology evidence="1">Multi-pass membrane protein</topology>
    </subcellularLocation>
</comment>
<proteinExistence type="predicted"/>
<name>A0ABU2H401_9ACTN</name>
<comment type="caution">
    <text evidence="8">The sequence shown here is derived from an EMBL/GenBank/DDBJ whole genome shotgun (WGS) entry which is preliminary data.</text>
</comment>
<evidence type="ECO:0000256" key="2">
    <source>
        <dbReference type="ARBA" id="ARBA00022475"/>
    </source>
</evidence>
<evidence type="ECO:0000313" key="9">
    <source>
        <dbReference type="Proteomes" id="UP001250214"/>
    </source>
</evidence>
<evidence type="ECO:0000256" key="6">
    <source>
        <dbReference type="SAM" id="Phobius"/>
    </source>
</evidence>
<evidence type="ECO:0000259" key="7">
    <source>
        <dbReference type="Pfam" id="PF00482"/>
    </source>
</evidence>
<evidence type="ECO:0000256" key="5">
    <source>
        <dbReference type="ARBA" id="ARBA00023136"/>
    </source>
</evidence>
<organism evidence="8 9">
    <name type="scientific">Lipingzhangella rawalii</name>
    <dbReference type="NCBI Taxonomy" id="2055835"/>
    <lineage>
        <taxon>Bacteria</taxon>
        <taxon>Bacillati</taxon>
        <taxon>Actinomycetota</taxon>
        <taxon>Actinomycetes</taxon>
        <taxon>Streptosporangiales</taxon>
        <taxon>Nocardiopsidaceae</taxon>
        <taxon>Lipingzhangella</taxon>
    </lineage>
</organism>
<accession>A0ABU2H401</accession>
<dbReference type="InterPro" id="IPR018076">
    <property type="entry name" value="T2SS_GspF_dom"/>
</dbReference>
<evidence type="ECO:0000256" key="3">
    <source>
        <dbReference type="ARBA" id="ARBA00022692"/>
    </source>
</evidence>
<dbReference type="PANTHER" id="PTHR35007:SF4">
    <property type="entry name" value="CONSERVED TRANSMEMBRANE PROTEIN-RELATED"/>
    <property type="match status" value="1"/>
</dbReference>
<gene>
    <name evidence="8" type="ORF">RIF23_06915</name>
</gene>
<dbReference type="RefSeq" id="WP_310911568.1">
    <property type="nucleotide sequence ID" value="NZ_JAVLVT010000003.1"/>
</dbReference>
<keyword evidence="5 6" id="KW-0472">Membrane</keyword>
<reference evidence="9" key="1">
    <citation type="submission" date="2023-07" db="EMBL/GenBank/DDBJ databases">
        <title>Novel species in the genus Lipingzhangella isolated from Sambhar Salt Lake.</title>
        <authorList>
            <person name="Jiya N."/>
            <person name="Kajale S."/>
            <person name="Sharma A."/>
        </authorList>
    </citation>
    <scope>NUCLEOTIDE SEQUENCE [LARGE SCALE GENOMIC DNA]</scope>
    <source>
        <strain evidence="9">LS1_29</strain>
    </source>
</reference>